<evidence type="ECO:0000259" key="2">
    <source>
        <dbReference type="PROSITE" id="PS50213"/>
    </source>
</evidence>
<dbReference type="PANTHER" id="PTHR10900:SF77">
    <property type="entry name" value="FI19380P1"/>
    <property type="match status" value="1"/>
</dbReference>
<dbReference type="SMART" id="SM00554">
    <property type="entry name" value="FAS1"/>
    <property type="match status" value="4"/>
</dbReference>
<accession>A0A4V3EPK4</accession>
<comment type="caution">
    <text evidence="3">The sequence shown here is derived from an EMBL/GenBank/DDBJ whole genome shotgun (WGS) entry which is preliminary data.</text>
</comment>
<dbReference type="AlphaFoldDB" id="A0A4V3EPK4"/>
<dbReference type="OrthoDB" id="9800666at2"/>
<feature type="domain" description="FAS1" evidence="2">
    <location>
        <begin position="341"/>
        <end position="474"/>
    </location>
</feature>
<proteinExistence type="predicted"/>
<evidence type="ECO:0000256" key="1">
    <source>
        <dbReference type="SAM" id="SignalP"/>
    </source>
</evidence>
<dbReference type="InterPro" id="IPR050904">
    <property type="entry name" value="Adhesion/Biosynth-related"/>
</dbReference>
<dbReference type="FunFam" id="2.30.180.10:FF:000032">
    <property type="entry name" value="Fasciclin domain-containing protein, putative"/>
    <property type="match status" value="1"/>
</dbReference>
<evidence type="ECO:0000313" key="4">
    <source>
        <dbReference type="Proteomes" id="UP000294749"/>
    </source>
</evidence>
<dbReference type="Proteomes" id="UP000294749">
    <property type="component" value="Unassembled WGS sequence"/>
</dbReference>
<sequence>MKNLGKILKSTAMVMLLVFAASCSDDDNDDPVILVEEDNIVEAAQKTSSLTSLVSALAKADESANNDLITSLSSEGPFTVLAPTNDAFASLLARLDGFNSLEDFNNEQLQDLLATILKYHVVSGASVSSGDLTEGQTITTLQGETLTVSIANGVTFTDAADEVATVTTADVETQNGIVHIIDKVLIPQEALDALNGVLLTSITDLAISVPSLSILVEALIAADGDLPTVLAGDGQFTVFAPTNDAFAAFLEANDFAALSDIPTDVLTQVLLNHVVTGTNLSTDLATGYVSTLSTAGPNDANLSMFINIEDGVVINGVSTVTTADNKAINGVVHIVDAVIGLPNIVDHAVANPNLTSLVGALTADGNTTFTTLLSDSETDFTVFAPLNSAFDSFTNPSDNDINNILANHVISGAAANAASLSNTYFNTAATNVDGDNLSIYVNVDDGVTLNGTSTVAAADIVATNGIIHAVDMVIDLPSVVTFAIADPNFSSLVGALTAEGQPDFVSVLSTPTGTEPAPFTVFAPTNGAFANLAAVPSGEVLTAVLNHHVIAGANIVSGDLSNGLVSPGTLEGDTLTFAIDGDGNVIITDGSGNAGIGIIAVDVQANNGVIHAIDTVMIPDTTN</sequence>
<dbReference type="PROSITE" id="PS50213">
    <property type="entry name" value="FAS1"/>
    <property type="match status" value="4"/>
</dbReference>
<dbReference type="Pfam" id="PF02469">
    <property type="entry name" value="Fasciclin"/>
    <property type="match status" value="4"/>
</dbReference>
<dbReference type="Gene3D" id="2.30.180.10">
    <property type="entry name" value="FAS1 domain"/>
    <property type="match status" value="4"/>
</dbReference>
<feature type="domain" description="FAS1" evidence="2">
    <location>
        <begin position="476"/>
        <end position="617"/>
    </location>
</feature>
<dbReference type="RefSeq" id="WP_133689010.1">
    <property type="nucleotide sequence ID" value="NZ_SOAY01000017.1"/>
</dbReference>
<dbReference type="InterPro" id="IPR000782">
    <property type="entry name" value="FAS1_domain"/>
</dbReference>
<protein>
    <submittedName>
        <fullName evidence="3">Putative surface protein with fasciclin (FAS1) repeats</fullName>
    </submittedName>
</protein>
<keyword evidence="4" id="KW-1185">Reference proteome</keyword>
<reference evidence="3 4" key="1">
    <citation type="submission" date="2019-03" db="EMBL/GenBank/DDBJ databases">
        <title>Genomic Encyclopedia of Archaeal and Bacterial Type Strains, Phase II (KMG-II): from individual species to whole genera.</title>
        <authorList>
            <person name="Goeker M."/>
        </authorList>
    </citation>
    <scope>NUCLEOTIDE SEQUENCE [LARGE SCALE GENOMIC DNA]</scope>
    <source>
        <strain evidence="3 4">DSM 25233</strain>
    </source>
</reference>
<keyword evidence="1" id="KW-0732">Signal</keyword>
<evidence type="ECO:0000313" key="3">
    <source>
        <dbReference type="EMBL" id="TDT37968.1"/>
    </source>
</evidence>
<feature type="signal peptide" evidence="1">
    <location>
        <begin position="1"/>
        <end position="20"/>
    </location>
</feature>
<dbReference type="PANTHER" id="PTHR10900">
    <property type="entry name" value="PERIOSTIN-RELATED"/>
    <property type="match status" value="1"/>
</dbReference>
<dbReference type="SUPFAM" id="SSF82153">
    <property type="entry name" value="FAS1 domain"/>
    <property type="match status" value="4"/>
</dbReference>
<feature type="domain" description="FAS1" evidence="2">
    <location>
        <begin position="37"/>
        <end position="185"/>
    </location>
</feature>
<gene>
    <name evidence="3" type="ORF">CLV90_3802</name>
</gene>
<name>A0A4V3EPK4_9FLAO</name>
<dbReference type="GO" id="GO:0005615">
    <property type="term" value="C:extracellular space"/>
    <property type="evidence" value="ECO:0007669"/>
    <property type="project" value="TreeGrafter"/>
</dbReference>
<dbReference type="InterPro" id="IPR036378">
    <property type="entry name" value="FAS1_dom_sf"/>
</dbReference>
<dbReference type="PROSITE" id="PS51257">
    <property type="entry name" value="PROKAR_LIPOPROTEIN"/>
    <property type="match status" value="1"/>
</dbReference>
<feature type="chain" id="PRO_5020731831" evidence="1">
    <location>
        <begin position="21"/>
        <end position="623"/>
    </location>
</feature>
<feature type="domain" description="FAS1" evidence="2">
    <location>
        <begin position="199"/>
        <end position="339"/>
    </location>
</feature>
<dbReference type="EMBL" id="SOAY01000017">
    <property type="protein sequence ID" value="TDT37968.1"/>
    <property type="molecule type" value="Genomic_DNA"/>
</dbReference>
<organism evidence="3 4">
    <name type="scientific">Maribacter spongiicola</name>
    <dbReference type="NCBI Taxonomy" id="1206753"/>
    <lineage>
        <taxon>Bacteria</taxon>
        <taxon>Pseudomonadati</taxon>
        <taxon>Bacteroidota</taxon>
        <taxon>Flavobacteriia</taxon>
        <taxon>Flavobacteriales</taxon>
        <taxon>Flavobacteriaceae</taxon>
        <taxon>Maribacter</taxon>
    </lineage>
</organism>